<feature type="region of interest" description="Disordered" evidence="1">
    <location>
        <begin position="1"/>
        <end position="26"/>
    </location>
</feature>
<evidence type="ECO:0000313" key="2">
    <source>
        <dbReference type="EMBL" id="KAF7463215.1"/>
    </source>
</evidence>
<dbReference type="EMBL" id="WJEC01008242">
    <property type="protein sequence ID" value="KAF7463215.1"/>
    <property type="molecule type" value="Genomic_DNA"/>
</dbReference>
<accession>A0A834ULS7</accession>
<comment type="caution">
    <text evidence="2">The sequence shown here is derived from an EMBL/GenBank/DDBJ whole genome shotgun (WGS) entry which is preliminary data.</text>
</comment>
<reference evidence="2" key="1">
    <citation type="submission" date="2020-08" db="EMBL/GenBank/DDBJ databases">
        <authorList>
            <person name="Shumante A."/>
            <person name="Zimin A.V."/>
            <person name="Puiu D."/>
            <person name="Salzberg S.L."/>
        </authorList>
    </citation>
    <scope>NUCLEOTIDE SEQUENCE</scope>
    <source>
        <strain evidence="2">WC2-LM</strain>
        <tissue evidence="2">Liver</tissue>
    </source>
</reference>
<organism evidence="2 3">
    <name type="scientific">Marmota monax</name>
    <name type="common">Woodchuck</name>
    <dbReference type="NCBI Taxonomy" id="9995"/>
    <lineage>
        <taxon>Eukaryota</taxon>
        <taxon>Metazoa</taxon>
        <taxon>Chordata</taxon>
        <taxon>Craniata</taxon>
        <taxon>Vertebrata</taxon>
        <taxon>Euteleostomi</taxon>
        <taxon>Mammalia</taxon>
        <taxon>Eutheria</taxon>
        <taxon>Euarchontoglires</taxon>
        <taxon>Glires</taxon>
        <taxon>Rodentia</taxon>
        <taxon>Sciuromorpha</taxon>
        <taxon>Sciuridae</taxon>
        <taxon>Xerinae</taxon>
        <taxon>Marmotini</taxon>
        <taxon>Marmota</taxon>
    </lineage>
</organism>
<proteinExistence type="predicted"/>
<sequence length="118" mass="12083">MPVGDPARPTRTAGPPHAPGKRRRPPLHVAQGQMDLDEPGFPVGLRNNCAAVIFALIVQGAVLVRGAFLPASGRAGVPSGVCGGREAEVPATPGSAATDHQEDPTLFNKRSLAGPGCF</sequence>
<feature type="region of interest" description="Disordered" evidence="1">
    <location>
        <begin position="86"/>
        <end position="118"/>
    </location>
</feature>
<gene>
    <name evidence="2" type="ORF">GHT09_010134</name>
</gene>
<protein>
    <submittedName>
        <fullName evidence="2">Uncharacterized protein</fullName>
    </submittedName>
</protein>
<name>A0A834ULS7_MARMO</name>
<evidence type="ECO:0000256" key="1">
    <source>
        <dbReference type="SAM" id="MobiDB-lite"/>
    </source>
</evidence>
<dbReference type="AlphaFoldDB" id="A0A834ULS7"/>
<dbReference type="Proteomes" id="UP000662637">
    <property type="component" value="Unassembled WGS sequence"/>
</dbReference>
<evidence type="ECO:0000313" key="3">
    <source>
        <dbReference type="Proteomes" id="UP000662637"/>
    </source>
</evidence>